<organism evidence="1 2">
    <name type="scientific">Crotalaria pallida</name>
    <name type="common">Smooth rattlebox</name>
    <name type="synonym">Crotalaria striata</name>
    <dbReference type="NCBI Taxonomy" id="3830"/>
    <lineage>
        <taxon>Eukaryota</taxon>
        <taxon>Viridiplantae</taxon>
        <taxon>Streptophyta</taxon>
        <taxon>Embryophyta</taxon>
        <taxon>Tracheophyta</taxon>
        <taxon>Spermatophyta</taxon>
        <taxon>Magnoliopsida</taxon>
        <taxon>eudicotyledons</taxon>
        <taxon>Gunneridae</taxon>
        <taxon>Pentapetalae</taxon>
        <taxon>rosids</taxon>
        <taxon>fabids</taxon>
        <taxon>Fabales</taxon>
        <taxon>Fabaceae</taxon>
        <taxon>Papilionoideae</taxon>
        <taxon>50 kb inversion clade</taxon>
        <taxon>genistoids sensu lato</taxon>
        <taxon>core genistoids</taxon>
        <taxon>Crotalarieae</taxon>
        <taxon>Crotalaria</taxon>
    </lineage>
</organism>
<reference evidence="1 2" key="1">
    <citation type="submission" date="2024-01" db="EMBL/GenBank/DDBJ databases">
        <title>The genomes of 5 underutilized Papilionoideae crops provide insights into root nodulation and disease resistanc.</title>
        <authorList>
            <person name="Yuan L."/>
        </authorList>
    </citation>
    <scope>NUCLEOTIDE SEQUENCE [LARGE SCALE GENOMIC DNA]</scope>
    <source>
        <strain evidence="1">ZHUSHIDOU_FW_LH</strain>
        <tissue evidence="1">Leaf</tissue>
    </source>
</reference>
<gene>
    <name evidence="1" type="ORF">RIF29_24532</name>
</gene>
<evidence type="ECO:0000313" key="2">
    <source>
        <dbReference type="Proteomes" id="UP001372338"/>
    </source>
</evidence>
<accession>A0AAN9I0A0</accession>
<dbReference type="Proteomes" id="UP001372338">
    <property type="component" value="Unassembled WGS sequence"/>
</dbReference>
<dbReference type="EMBL" id="JAYWIO010000005">
    <property type="protein sequence ID" value="KAK7258940.1"/>
    <property type="molecule type" value="Genomic_DNA"/>
</dbReference>
<keyword evidence="2" id="KW-1185">Reference proteome</keyword>
<proteinExistence type="predicted"/>
<name>A0AAN9I0A0_CROPI</name>
<comment type="caution">
    <text evidence="1">The sequence shown here is derived from an EMBL/GenBank/DDBJ whole genome shotgun (WGS) entry which is preliminary data.</text>
</comment>
<dbReference type="PANTHER" id="PTHR48411:SF1">
    <property type="entry name" value="OS01G0948300 PROTEIN"/>
    <property type="match status" value="1"/>
</dbReference>
<evidence type="ECO:0000313" key="1">
    <source>
        <dbReference type="EMBL" id="KAK7258940.1"/>
    </source>
</evidence>
<protein>
    <submittedName>
        <fullName evidence="1">Uncharacterized protein</fullName>
    </submittedName>
</protein>
<dbReference type="AlphaFoldDB" id="A0AAN9I0A0"/>
<sequence length="88" mass="10035">MRYVSKVDFLWENVRRNEVEIPEFVFDRDEDLEYRPMMDYGLESDHARVYGGAPIVDSPVSTYSMSLVQQVGPGSQDQGDKTVVGCVK</sequence>
<dbReference type="PANTHER" id="PTHR48411">
    <property type="entry name" value="OS01G0948300 PROTEIN"/>
    <property type="match status" value="1"/>
</dbReference>